<dbReference type="Proteomes" id="UP000515947">
    <property type="component" value="Chromosome"/>
</dbReference>
<keyword evidence="2" id="KW-0812">Transmembrane</keyword>
<evidence type="ECO:0000256" key="1">
    <source>
        <dbReference type="SAM" id="MobiDB-lite"/>
    </source>
</evidence>
<dbReference type="InterPro" id="IPR011042">
    <property type="entry name" value="6-blade_b-propeller_TolB-like"/>
</dbReference>
<keyword evidence="2" id="KW-1133">Transmembrane helix</keyword>
<dbReference type="Pfam" id="PF07676">
    <property type="entry name" value="PD40"/>
    <property type="match status" value="1"/>
</dbReference>
<feature type="compositionally biased region" description="Basic and acidic residues" evidence="1">
    <location>
        <begin position="238"/>
        <end position="247"/>
    </location>
</feature>
<dbReference type="KEGG" id="nmes:H9L09_18670"/>
<dbReference type="SUPFAM" id="SSF82171">
    <property type="entry name" value="DPP6 N-terminal domain-like"/>
    <property type="match status" value="1"/>
</dbReference>
<proteinExistence type="predicted"/>
<dbReference type="InterPro" id="IPR011659">
    <property type="entry name" value="WD40"/>
</dbReference>
<feature type="region of interest" description="Disordered" evidence="1">
    <location>
        <begin position="236"/>
        <end position="264"/>
    </location>
</feature>
<dbReference type="AlphaFoldDB" id="A0A7G9RA47"/>
<dbReference type="Gene3D" id="2.120.10.30">
    <property type="entry name" value="TolB, C-terminal domain"/>
    <property type="match status" value="1"/>
</dbReference>
<sequence>MTQDLRDLMHRVADDVTPVEVAPDTWRRARRGRSRDRIVAPALAVLLVLAGVTATLRPTWLPAPVDPVDRTVVGGAGAVPDHLYMVPEGLDSMRGDGTRSTPLEPPSVVRRAAAAFVTLRGTAVLVSAADGDHHLVDLPGFGDSFAGMDEGSPVAVSPDGRSVAYPWRQRPRPAGEHWPSGLAVLHLDRPGRPEVHRLPGGVGALVGEFSWSPDGRYLVYSVALASRLTEDSYTSSSYRKERLDVRTGRRTPVPPARAASPPAVSSSGVAAVLAGDLVLSSPATGRRAVPVPGDPTGPGAWSASGREIALGSFGISGSFPVVDVEQGRSRLVGGLTPQSTRVLGWVGPDDVLALRHPSSFDRAELVLVDVRSGQARTVGVVEGQVVQSLSVATGLMTLDRPTVEFAPPSWQHDRSWWWAGGGALAVLLAALALLGRRRVRHTGRQGRLR</sequence>
<gene>
    <name evidence="3" type="ORF">H9L09_18670</name>
</gene>
<dbReference type="EMBL" id="CP060713">
    <property type="protein sequence ID" value="QNN52472.1"/>
    <property type="molecule type" value="Genomic_DNA"/>
</dbReference>
<protein>
    <submittedName>
        <fullName evidence="3">PD40 domain-containing protein</fullName>
    </submittedName>
</protein>
<keyword evidence="2" id="KW-0472">Membrane</keyword>
<keyword evidence="4" id="KW-1185">Reference proteome</keyword>
<evidence type="ECO:0000313" key="3">
    <source>
        <dbReference type="EMBL" id="QNN52472.1"/>
    </source>
</evidence>
<reference evidence="3 4" key="1">
    <citation type="submission" date="2020-08" db="EMBL/GenBank/DDBJ databases">
        <title>Genome sequence of Nocardioides mesophilus KACC 16243T.</title>
        <authorList>
            <person name="Hyun D.-W."/>
            <person name="Bae J.-W."/>
        </authorList>
    </citation>
    <scope>NUCLEOTIDE SEQUENCE [LARGE SCALE GENOMIC DNA]</scope>
    <source>
        <strain evidence="3 4">KACC 16243</strain>
    </source>
</reference>
<feature type="transmembrane region" description="Helical" evidence="2">
    <location>
        <begin position="38"/>
        <end position="56"/>
    </location>
</feature>
<accession>A0A7G9RA47</accession>
<feature type="transmembrane region" description="Helical" evidence="2">
    <location>
        <begin position="416"/>
        <end position="435"/>
    </location>
</feature>
<evidence type="ECO:0000256" key="2">
    <source>
        <dbReference type="SAM" id="Phobius"/>
    </source>
</evidence>
<dbReference type="RefSeq" id="WP_187578314.1">
    <property type="nucleotide sequence ID" value="NZ_CP060713.1"/>
</dbReference>
<name>A0A7G9RA47_9ACTN</name>
<organism evidence="3 4">
    <name type="scientific">Nocardioides mesophilus</name>
    <dbReference type="NCBI Taxonomy" id="433659"/>
    <lineage>
        <taxon>Bacteria</taxon>
        <taxon>Bacillati</taxon>
        <taxon>Actinomycetota</taxon>
        <taxon>Actinomycetes</taxon>
        <taxon>Propionibacteriales</taxon>
        <taxon>Nocardioidaceae</taxon>
        <taxon>Nocardioides</taxon>
    </lineage>
</organism>
<evidence type="ECO:0000313" key="4">
    <source>
        <dbReference type="Proteomes" id="UP000515947"/>
    </source>
</evidence>